<reference evidence="6 7" key="1">
    <citation type="submission" date="2023-11" db="EMBL/GenBank/DDBJ databases">
        <title>Actinomadura monticuli sp. nov., isolated from volcanic ash.</title>
        <authorList>
            <person name="Lee S.D."/>
            <person name="Yang H."/>
            <person name="Kim I.S."/>
        </authorList>
    </citation>
    <scope>NUCLEOTIDE SEQUENCE [LARGE SCALE GENOMIC DNA]</scope>
    <source>
        <strain evidence="6 7">DLS-62</strain>
    </source>
</reference>
<keyword evidence="2" id="KW-0804">Transcription</keyword>
<dbReference type="Pfam" id="PF13490">
    <property type="entry name" value="zf-HC2"/>
    <property type="match status" value="1"/>
</dbReference>
<dbReference type="InterPro" id="IPR027383">
    <property type="entry name" value="Znf_put"/>
</dbReference>
<name>A0ABV4QBY1_9ACTN</name>
<dbReference type="Proteomes" id="UP001569963">
    <property type="component" value="Unassembled WGS sequence"/>
</dbReference>
<keyword evidence="7" id="KW-1185">Reference proteome</keyword>
<keyword evidence="4" id="KW-0472">Membrane</keyword>
<sequence length="255" mass="26298">MNPAHYDYDILADLAEGLLEDDEAASVNAHLDTCADCRELSADLADVSRILAEAPVPSMPAELAERIDTAIAAESMHNATVVSMEQRRGRRHWRILSAAAAAVIVVGGGATVGTMALDGVSGDHGSASTPAQDNPDRASSEHGMAPNAAPAGTFTVAGSGTDYRSGTLAPQVDRLLADTQKLRAASSAPSAQLKGCVSGVTHGLTPTLVDQAKYEGAPATVIAVPGNSPGKWNIWVVTPDCSATDQHILKKLVNA</sequence>
<accession>A0ABV4QBY1</accession>
<keyword evidence="4" id="KW-0812">Transmembrane</keyword>
<comment type="caution">
    <text evidence="6">The sequence shown here is derived from an EMBL/GenBank/DDBJ whole genome shotgun (WGS) entry which is preliminary data.</text>
</comment>
<evidence type="ECO:0000313" key="7">
    <source>
        <dbReference type="Proteomes" id="UP001569963"/>
    </source>
</evidence>
<protein>
    <submittedName>
        <fullName evidence="6">Zf-HC2 domain-containing protein</fullName>
    </submittedName>
</protein>
<dbReference type="EMBL" id="JAXCEI010000006">
    <property type="protein sequence ID" value="MFA1540225.1"/>
    <property type="molecule type" value="Genomic_DNA"/>
</dbReference>
<organism evidence="6 7">
    <name type="scientific">Actinomadura monticuli</name>
    <dbReference type="NCBI Taxonomy" id="3097367"/>
    <lineage>
        <taxon>Bacteria</taxon>
        <taxon>Bacillati</taxon>
        <taxon>Actinomycetota</taxon>
        <taxon>Actinomycetes</taxon>
        <taxon>Streptosporangiales</taxon>
        <taxon>Thermomonosporaceae</taxon>
        <taxon>Actinomadura</taxon>
    </lineage>
</organism>
<evidence type="ECO:0000256" key="1">
    <source>
        <dbReference type="ARBA" id="ARBA00023015"/>
    </source>
</evidence>
<evidence type="ECO:0000256" key="3">
    <source>
        <dbReference type="SAM" id="MobiDB-lite"/>
    </source>
</evidence>
<dbReference type="Gene3D" id="1.10.10.1320">
    <property type="entry name" value="Anti-sigma factor, zinc-finger domain"/>
    <property type="match status" value="1"/>
</dbReference>
<keyword evidence="1" id="KW-0805">Transcription regulation</keyword>
<evidence type="ECO:0000259" key="5">
    <source>
        <dbReference type="Pfam" id="PF13490"/>
    </source>
</evidence>
<dbReference type="InterPro" id="IPR041916">
    <property type="entry name" value="Anti_sigma_zinc_sf"/>
</dbReference>
<gene>
    <name evidence="6" type="ORF">SM611_14925</name>
</gene>
<feature type="transmembrane region" description="Helical" evidence="4">
    <location>
        <begin position="95"/>
        <end position="117"/>
    </location>
</feature>
<evidence type="ECO:0000256" key="4">
    <source>
        <dbReference type="SAM" id="Phobius"/>
    </source>
</evidence>
<feature type="domain" description="Putative zinc-finger" evidence="5">
    <location>
        <begin position="11"/>
        <end position="38"/>
    </location>
</feature>
<evidence type="ECO:0000313" key="6">
    <source>
        <dbReference type="EMBL" id="MFA1540225.1"/>
    </source>
</evidence>
<proteinExistence type="predicted"/>
<feature type="region of interest" description="Disordered" evidence="3">
    <location>
        <begin position="121"/>
        <end position="156"/>
    </location>
</feature>
<keyword evidence="4" id="KW-1133">Transmembrane helix</keyword>
<dbReference type="RefSeq" id="WP_371950137.1">
    <property type="nucleotide sequence ID" value="NZ_JAXCEI010000006.1"/>
</dbReference>
<evidence type="ECO:0000256" key="2">
    <source>
        <dbReference type="ARBA" id="ARBA00023163"/>
    </source>
</evidence>